<protein>
    <recommendedName>
        <fullName evidence="15">ATP synthase subunit beta</fullName>
        <ecNumber evidence="15">7.1.2.2</ecNumber>
    </recommendedName>
    <alternativeName>
        <fullName evidence="15">ATP synthase F1 sector subunit beta</fullName>
    </alternativeName>
    <alternativeName>
        <fullName evidence="15">F-ATPase subunit beta</fullName>
    </alternativeName>
</protein>
<keyword evidence="6 15" id="KW-0375">Hydrogen ion transport</keyword>
<dbReference type="InterPro" id="IPR004100">
    <property type="entry name" value="ATPase_F1/V1/A1_a/bsu_N"/>
</dbReference>
<keyword evidence="18" id="KW-1185">Reference proteome</keyword>
<dbReference type="CDD" id="cd01133">
    <property type="entry name" value="F1-ATPase_beta_CD"/>
    <property type="match status" value="1"/>
</dbReference>
<evidence type="ECO:0000256" key="8">
    <source>
        <dbReference type="ARBA" id="ARBA00022967"/>
    </source>
</evidence>
<dbReference type="InterPro" id="IPR055190">
    <property type="entry name" value="ATP-synt_VA_C"/>
</dbReference>
<dbReference type="PATRIC" id="fig|1441095.3.peg.3290"/>
<evidence type="ECO:0000256" key="13">
    <source>
        <dbReference type="ARBA" id="ARBA00052325"/>
    </source>
</evidence>
<comment type="catalytic activity">
    <reaction evidence="15">
        <text>ATP + H2O + 4 H(+)(in) = ADP + phosphate + 5 H(+)(out)</text>
        <dbReference type="Rhea" id="RHEA:57720"/>
        <dbReference type="ChEBI" id="CHEBI:15377"/>
        <dbReference type="ChEBI" id="CHEBI:15378"/>
        <dbReference type="ChEBI" id="CHEBI:30616"/>
        <dbReference type="ChEBI" id="CHEBI:43474"/>
        <dbReference type="ChEBI" id="CHEBI:456216"/>
        <dbReference type="EC" id="7.1.2.2"/>
    </reaction>
</comment>
<keyword evidence="17" id="KW-0378">Hydrolase</keyword>
<dbReference type="InterPro" id="IPR000194">
    <property type="entry name" value="ATPase_F1/V1/A1_a/bsu_nucl-bd"/>
</dbReference>
<dbReference type="Proteomes" id="UP000067625">
    <property type="component" value="Chromosome"/>
</dbReference>
<keyword evidence="4 15" id="KW-1003">Cell membrane</keyword>
<dbReference type="NCBIfam" id="TIGR01039">
    <property type="entry name" value="atpD"/>
    <property type="match status" value="1"/>
</dbReference>
<evidence type="ECO:0000313" key="17">
    <source>
        <dbReference type="EMBL" id="ALC82725.1"/>
    </source>
</evidence>
<dbReference type="FunFam" id="1.10.1140.10:FF:000001">
    <property type="entry name" value="ATP synthase subunit beta"/>
    <property type="match status" value="1"/>
</dbReference>
<proteinExistence type="inferred from homology"/>
<dbReference type="Gene3D" id="1.10.1140.10">
    <property type="entry name" value="Bovine Mitochondrial F1-atpase, Atp Synthase Beta Chain, Chain D, domain 3"/>
    <property type="match status" value="1"/>
</dbReference>
<dbReference type="FunFam" id="3.40.50.300:FF:000004">
    <property type="entry name" value="ATP synthase subunit beta"/>
    <property type="match status" value="1"/>
</dbReference>
<dbReference type="GO" id="GO:0045259">
    <property type="term" value="C:proton-transporting ATP synthase complex"/>
    <property type="evidence" value="ECO:0007669"/>
    <property type="project" value="UniProtKB-KW"/>
</dbReference>
<keyword evidence="8 15" id="KW-1278">Translocase</keyword>
<dbReference type="SUPFAM" id="SSF52540">
    <property type="entry name" value="P-loop containing nucleoside triphosphate hydrolases"/>
    <property type="match status" value="1"/>
</dbReference>
<reference evidence="18" key="1">
    <citation type="submission" date="2015-08" db="EMBL/GenBank/DDBJ databases">
        <title>Genome sequencing project for genomic taxonomy and phylogenomics of Bacillus-like bacteria.</title>
        <authorList>
            <person name="Liu B."/>
            <person name="Wang J."/>
            <person name="Zhu Y."/>
            <person name="Liu G."/>
            <person name="Chen Q."/>
            <person name="Chen Z."/>
            <person name="Lan J."/>
            <person name="Che J."/>
            <person name="Ge C."/>
            <person name="Shi H."/>
            <person name="Pan Z."/>
            <person name="Liu X."/>
        </authorList>
    </citation>
    <scope>NUCLEOTIDE SEQUENCE [LARGE SCALE GENOMIC DNA]</scope>
    <source>
        <strain evidence="18">FJAT-4402</strain>
    </source>
</reference>
<keyword evidence="9 15" id="KW-0406">Ion transport</keyword>
<dbReference type="HAMAP" id="MF_01347">
    <property type="entry name" value="ATP_synth_beta_bact"/>
    <property type="match status" value="1"/>
</dbReference>
<evidence type="ECO:0000256" key="12">
    <source>
        <dbReference type="ARBA" id="ARBA00023310"/>
    </source>
</evidence>
<evidence type="ECO:0000256" key="9">
    <source>
        <dbReference type="ARBA" id="ARBA00023065"/>
    </source>
</evidence>
<dbReference type="InterPro" id="IPR003593">
    <property type="entry name" value="AAA+_ATPase"/>
</dbReference>
<accession>A0A0M4FZ24</accession>
<keyword evidence="12 15" id="KW-0066">ATP synthesis</keyword>
<feature type="domain" description="AAA+ ATPase" evidence="16">
    <location>
        <begin position="150"/>
        <end position="335"/>
    </location>
</feature>
<comment type="catalytic activity">
    <reaction evidence="13">
        <text>4 Na(+)(in) + ATP + H2O = 4 Na(+)(out) + ADP + phosphate + H(+)</text>
        <dbReference type="Rhea" id="RHEA:58156"/>
        <dbReference type="ChEBI" id="CHEBI:15377"/>
        <dbReference type="ChEBI" id="CHEBI:15378"/>
        <dbReference type="ChEBI" id="CHEBI:29101"/>
        <dbReference type="ChEBI" id="CHEBI:30616"/>
        <dbReference type="ChEBI" id="CHEBI:43474"/>
        <dbReference type="ChEBI" id="CHEBI:456216"/>
        <dbReference type="EC" id="7.2.2.1"/>
    </reaction>
</comment>
<evidence type="ECO:0000256" key="11">
    <source>
        <dbReference type="ARBA" id="ARBA00023196"/>
    </source>
</evidence>
<keyword evidence="3 15" id="KW-0813">Transport</keyword>
<sequence length="473" mass="51443">MNKGRVSQVMGPVVDVTFEDGHLPDIYNALKISHKAQSENEQSIELTLEVALHLGDDSVRAIAMDSTDGVTRGMEVADQGAPISVPVGNATLGRVFNVLGENIDLDEPVGADVKKDPIHRQAPAFDQLSTEVEILETGIKVVDLLAPYIKGGKIGLFGGAGVGKTVLIQELINNIAQEHGGISVFAGVGERTREGNDLFHEMSDSGVITKTAMVFGQMNEPPGARMRVALTGLTMAEHFRDEQGQDVLFFIDNIYRFTQAGSEVSALLGRMPSAVGYQPTLATEMGQLQERITSTNVGSVTSIQAIYVPADDYTDPAPATTFAHLDATTNLERKLSEMGIYPAVDPLASTSRALSPEIVGEEHYEVARRVQQTLQRYKELQDIIAILGMDELSDEDKLVVQRARRIQFFLSQNFHVAEQFTGQKGSYVQVKDTVAGFKAILEGKYDHLPEDAFRLVGGIEDVIENAKNMGVEV</sequence>
<dbReference type="Pfam" id="PF02874">
    <property type="entry name" value="ATP-synt_ab_N"/>
    <property type="match status" value="1"/>
</dbReference>
<comment type="function">
    <text evidence="14">Produces ATP from ADP in the presence of a sodium ion gradient across the membrane. The beta chain is the catalytic subunit.</text>
</comment>
<comment type="subcellular location">
    <subcellularLocation>
        <location evidence="1 15">Cell membrane</location>
        <topology evidence="1 15">Peripheral membrane protein</topology>
    </subcellularLocation>
</comment>
<dbReference type="InterPro" id="IPR050053">
    <property type="entry name" value="ATPase_alpha/beta_chains"/>
</dbReference>
<dbReference type="GO" id="GO:0046933">
    <property type="term" value="F:proton-transporting ATP synthase activity, rotational mechanism"/>
    <property type="evidence" value="ECO:0007669"/>
    <property type="project" value="UniProtKB-UniRule"/>
</dbReference>
<keyword evidence="10 15" id="KW-0472">Membrane</keyword>
<dbReference type="STRING" id="1441095.AM592_14905"/>
<evidence type="ECO:0000256" key="15">
    <source>
        <dbReference type="HAMAP-Rule" id="MF_01347"/>
    </source>
</evidence>
<evidence type="ECO:0000256" key="1">
    <source>
        <dbReference type="ARBA" id="ARBA00004202"/>
    </source>
</evidence>
<dbReference type="GO" id="GO:0005524">
    <property type="term" value="F:ATP binding"/>
    <property type="evidence" value="ECO:0007669"/>
    <property type="project" value="UniProtKB-UniRule"/>
</dbReference>
<dbReference type="PANTHER" id="PTHR15184:SF71">
    <property type="entry name" value="ATP SYNTHASE SUBUNIT BETA, MITOCHONDRIAL"/>
    <property type="match status" value="1"/>
</dbReference>
<comment type="similarity">
    <text evidence="2 15">Belongs to the ATPase alpha/beta chains family.</text>
</comment>
<dbReference type="InterPro" id="IPR020003">
    <property type="entry name" value="ATPase_a/bsu_AS"/>
</dbReference>
<dbReference type="EMBL" id="CP012600">
    <property type="protein sequence ID" value="ALC82725.1"/>
    <property type="molecule type" value="Genomic_DNA"/>
</dbReference>
<dbReference type="OrthoDB" id="9801639at2"/>
<dbReference type="FunFam" id="2.40.10.170:FF:000005">
    <property type="entry name" value="ATP synthase subunit beta"/>
    <property type="match status" value="1"/>
</dbReference>
<dbReference type="InterPro" id="IPR036121">
    <property type="entry name" value="ATPase_F1/V1/A1_a/bsu_N_sf"/>
</dbReference>
<dbReference type="InterPro" id="IPR005722">
    <property type="entry name" value="ATP_synth_F1_bsu"/>
</dbReference>
<dbReference type="GO" id="GO:0046962">
    <property type="term" value="F:sodium-transporting ATPase activity, rotational mechanism"/>
    <property type="evidence" value="ECO:0007669"/>
    <property type="project" value="UniProtKB-EC"/>
</dbReference>
<name>A0A0M4FZ24_9BACI</name>
<evidence type="ECO:0000256" key="14">
    <source>
        <dbReference type="ARBA" id="ARBA00059242"/>
    </source>
</evidence>
<evidence type="ECO:0000256" key="2">
    <source>
        <dbReference type="ARBA" id="ARBA00008936"/>
    </source>
</evidence>
<dbReference type="Pfam" id="PF00006">
    <property type="entry name" value="ATP-synt_ab"/>
    <property type="match status" value="1"/>
</dbReference>
<dbReference type="SMART" id="SM00382">
    <property type="entry name" value="AAA"/>
    <property type="match status" value="1"/>
</dbReference>
<dbReference type="RefSeq" id="WP_053604536.1">
    <property type="nucleotide sequence ID" value="NZ_CP012600.1"/>
</dbReference>
<dbReference type="InterPro" id="IPR024034">
    <property type="entry name" value="ATPase_F1/V1_b/a_C"/>
</dbReference>
<keyword evidence="5 15" id="KW-0547">Nucleotide-binding</keyword>
<evidence type="ECO:0000256" key="3">
    <source>
        <dbReference type="ARBA" id="ARBA00022448"/>
    </source>
</evidence>
<dbReference type="Gene3D" id="3.40.50.300">
    <property type="entry name" value="P-loop containing nucleotide triphosphate hydrolases"/>
    <property type="match status" value="1"/>
</dbReference>
<evidence type="ECO:0000313" key="18">
    <source>
        <dbReference type="Proteomes" id="UP000067625"/>
    </source>
</evidence>
<reference evidence="17 18" key="2">
    <citation type="journal article" date="2016" name="Int. J. Syst. Evol. Microbiol.">
        <title>Bacillus gobiensis sp. nov., isolated from a soil sample.</title>
        <authorList>
            <person name="Liu B."/>
            <person name="Liu G.H."/>
            <person name="Cetin S."/>
            <person name="Schumann P."/>
            <person name="Pan Z.Z."/>
            <person name="Chen Q.Q."/>
        </authorList>
    </citation>
    <scope>NUCLEOTIDE SEQUENCE [LARGE SCALE GENOMIC DNA]</scope>
    <source>
        <strain evidence="17 18">FJAT-4402</strain>
    </source>
</reference>
<dbReference type="CDD" id="cd18110">
    <property type="entry name" value="ATP-synt_F1_beta_C"/>
    <property type="match status" value="1"/>
</dbReference>
<evidence type="ECO:0000259" key="16">
    <source>
        <dbReference type="SMART" id="SM00382"/>
    </source>
</evidence>
<gene>
    <name evidence="15" type="primary">atpD</name>
    <name evidence="17" type="ORF">AM592_14905</name>
</gene>
<evidence type="ECO:0000256" key="4">
    <source>
        <dbReference type="ARBA" id="ARBA00022475"/>
    </source>
</evidence>
<dbReference type="Gene3D" id="2.40.10.170">
    <property type="match status" value="1"/>
</dbReference>
<feature type="binding site" evidence="15">
    <location>
        <begin position="158"/>
        <end position="165"/>
    </location>
    <ligand>
        <name>ATP</name>
        <dbReference type="ChEBI" id="CHEBI:30616"/>
    </ligand>
</feature>
<dbReference type="CDD" id="cd18115">
    <property type="entry name" value="ATP-synt_F1_beta_N"/>
    <property type="match status" value="1"/>
</dbReference>
<keyword evidence="7 15" id="KW-0067">ATP-binding</keyword>
<dbReference type="GO" id="GO:0005886">
    <property type="term" value="C:plasma membrane"/>
    <property type="evidence" value="ECO:0007669"/>
    <property type="project" value="UniProtKB-SubCell"/>
</dbReference>
<comment type="function">
    <text evidence="15">Produces ATP from ADP in the presence of a proton gradient across the membrane. The catalytic sites are hosted primarily by the beta subunits.</text>
</comment>
<evidence type="ECO:0000256" key="5">
    <source>
        <dbReference type="ARBA" id="ARBA00022741"/>
    </source>
</evidence>
<evidence type="ECO:0000256" key="10">
    <source>
        <dbReference type="ARBA" id="ARBA00023136"/>
    </source>
</evidence>
<dbReference type="SUPFAM" id="SSF50615">
    <property type="entry name" value="N-terminal domain of alpha and beta subunits of F1 ATP synthase"/>
    <property type="match status" value="1"/>
</dbReference>
<organism evidence="17 18">
    <name type="scientific">Bacillus gobiensis</name>
    <dbReference type="NCBI Taxonomy" id="1441095"/>
    <lineage>
        <taxon>Bacteria</taxon>
        <taxon>Bacillati</taxon>
        <taxon>Bacillota</taxon>
        <taxon>Bacilli</taxon>
        <taxon>Bacillales</taxon>
        <taxon>Bacillaceae</taxon>
        <taxon>Bacillus</taxon>
    </lineage>
</organism>
<dbReference type="InterPro" id="IPR027417">
    <property type="entry name" value="P-loop_NTPase"/>
</dbReference>
<evidence type="ECO:0000256" key="7">
    <source>
        <dbReference type="ARBA" id="ARBA00022840"/>
    </source>
</evidence>
<dbReference type="SUPFAM" id="SSF47917">
    <property type="entry name" value="C-terminal domain of alpha and beta subunits of F1 ATP synthase"/>
    <property type="match status" value="1"/>
</dbReference>
<dbReference type="AlphaFoldDB" id="A0A0M4FZ24"/>
<dbReference type="Pfam" id="PF22919">
    <property type="entry name" value="ATP-synt_VA_C"/>
    <property type="match status" value="1"/>
</dbReference>
<dbReference type="PROSITE" id="PS00152">
    <property type="entry name" value="ATPASE_ALPHA_BETA"/>
    <property type="match status" value="1"/>
</dbReference>
<dbReference type="GO" id="GO:0016787">
    <property type="term" value="F:hydrolase activity"/>
    <property type="evidence" value="ECO:0007669"/>
    <property type="project" value="UniProtKB-KW"/>
</dbReference>
<dbReference type="EC" id="7.1.2.2" evidence="15"/>
<dbReference type="PANTHER" id="PTHR15184">
    <property type="entry name" value="ATP SYNTHASE"/>
    <property type="match status" value="1"/>
</dbReference>
<keyword evidence="11 15" id="KW-0139">CF(1)</keyword>
<evidence type="ECO:0000256" key="6">
    <source>
        <dbReference type="ARBA" id="ARBA00022781"/>
    </source>
</evidence>